<dbReference type="AlphaFoldDB" id="A0A1I8FIH0"/>
<accession>A0A1I8FIH0</accession>
<organism evidence="2 3">
    <name type="scientific">Macrostomum lignano</name>
    <dbReference type="NCBI Taxonomy" id="282301"/>
    <lineage>
        <taxon>Eukaryota</taxon>
        <taxon>Metazoa</taxon>
        <taxon>Spiralia</taxon>
        <taxon>Lophotrochozoa</taxon>
        <taxon>Platyhelminthes</taxon>
        <taxon>Rhabditophora</taxon>
        <taxon>Macrostomorpha</taxon>
        <taxon>Macrostomida</taxon>
        <taxon>Macrostomidae</taxon>
        <taxon>Macrostomum</taxon>
    </lineage>
</organism>
<reference evidence="3" key="1">
    <citation type="submission" date="2016-11" db="UniProtKB">
        <authorList>
            <consortium name="WormBaseParasite"/>
        </authorList>
    </citation>
    <scope>IDENTIFICATION</scope>
</reference>
<dbReference type="WBParaSite" id="maker-unitig_36151-snap-gene-0.2-mRNA-1">
    <property type="protein sequence ID" value="maker-unitig_36151-snap-gene-0.2-mRNA-1"/>
    <property type="gene ID" value="maker-unitig_36151-snap-gene-0.2"/>
</dbReference>
<dbReference type="Proteomes" id="UP000095280">
    <property type="component" value="Unplaced"/>
</dbReference>
<evidence type="ECO:0000256" key="1">
    <source>
        <dbReference type="SAM" id="MobiDB-lite"/>
    </source>
</evidence>
<name>A0A1I8FIH0_9PLAT</name>
<evidence type="ECO:0000313" key="3">
    <source>
        <dbReference type="WBParaSite" id="maker-unitig_36151-snap-gene-0.2-mRNA-1"/>
    </source>
</evidence>
<keyword evidence="2" id="KW-1185">Reference proteome</keyword>
<feature type="region of interest" description="Disordered" evidence="1">
    <location>
        <begin position="213"/>
        <end position="233"/>
    </location>
</feature>
<feature type="compositionally biased region" description="Pro residues" evidence="1">
    <location>
        <begin position="219"/>
        <end position="233"/>
    </location>
</feature>
<protein>
    <submittedName>
        <fullName evidence="3">ULP_PROTEASE domain-containing protein</fullName>
    </submittedName>
</protein>
<feature type="region of interest" description="Disordered" evidence="1">
    <location>
        <begin position="1"/>
        <end position="23"/>
    </location>
</feature>
<proteinExistence type="predicted"/>
<feature type="compositionally biased region" description="Basic residues" evidence="1">
    <location>
        <begin position="10"/>
        <end position="23"/>
    </location>
</feature>
<evidence type="ECO:0000313" key="2">
    <source>
        <dbReference type="Proteomes" id="UP000095280"/>
    </source>
</evidence>
<sequence length="424" mass="45501">TSSRPTRSQPGHRSRTPPPKRLRRCTAVRRALRHEESRRQLPAWLQHSVTVAKTFESVPDRLREFFASNSVKYPTPDGPKMRLPAKQQQMQFDGQSAGRAPARSTAAQCRPLIGGGRAGTVIEFLHSYEKSPALDELANLRNGAEFGPDALEGAPPGVEEGAAGRSKHVAFQTESAAESQADAAVKQDGDFKVPLAAPPNFSATLANLRSVAKSSLSPSPSPSATPKPTPASPSNPFSTISAFAISAFAGMCPNFGLTLQQALGQERTVQIPVGPGRVPNPRGGVDRLLWPAGRGFPSPPLGSPRQVVARASGRRTAAAFGLGRLIRTPDRARYEQVPEEDDDLDGAALRPPAKRLKTRRVLPPPASFDALVKLRCARRPASAAYRHRSCMPSRGLPGTAGFTDASGTRAKCDYIMLRHGCWPL</sequence>